<dbReference type="Proteomes" id="UP000018895">
    <property type="component" value="Unassembled WGS sequence"/>
</dbReference>
<dbReference type="EMBL" id="BAUU01000016">
    <property type="protein sequence ID" value="GAE31101.1"/>
    <property type="molecule type" value="Genomic_DNA"/>
</dbReference>
<name>W4QG88_9BACI</name>
<dbReference type="OrthoDB" id="2883715at2"/>
<evidence type="ECO:0000313" key="2">
    <source>
        <dbReference type="Proteomes" id="UP000018895"/>
    </source>
</evidence>
<comment type="caution">
    <text evidence="1">The sequence shown here is derived from an EMBL/GenBank/DDBJ whole genome shotgun (WGS) entry which is preliminary data.</text>
</comment>
<dbReference type="STRING" id="1236971.JCM9152_2542"/>
<keyword evidence="2" id="KW-1185">Reference proteome</keyword>
<dbReference type="AlphaFoldDB" id="W4QG88"/>
<dbReference type="RefSeq" id="WP_035344330.1">
    <property type="nucleotide sequence ID" value="NZ_BAUU01000016.1"/>
</dbReference>
<gene>
    <name evidence="1" type="ORF">JCM9152_2542</name>
</gene>
<reference evidence="1" key="1">
    <citation type="journal article" date="2014" name="Genome Announc.">
        <title>Draft Genome Sequences of Three Alkaliphilic Bacillus Strains, Bacillus wakoensis JCM 9140T, Bacillus akibai JCM 9157T, and Bacillus hemicellulosilyticus JCM 9152T.</title>
        <authorList>
            <person name="Yuki M."/>
            <person name="Oshima K."/>
            <person name="Suda W."/>
            <person name="Oshida Y."/>
            <person name="Kitamura K."/>
            <person name="Iida T."/>
            <person name="Hattori M."/>
            <person name="Ohkuma M."/>
        </authorList>
    </citation>
    <scope>NUCLEOTIDE SEQUENCE [LARGE SCALE GENOMIC DNA]</scope>
    <source>
        <strain evidence="1">JCM 9152</strain>
    </source>
</reference>
<accession>W4QG88</accession>
<proteinExistence type="predicted"/>
<evidence type="ECO:0000313" key="1">
    <source>
        <dbReference type="EMBL" id="GAE31101.1"/>
    </source>
</evidence>
<protein>
    <submittedName>
        <fullName evidence="1">Uncharacterized protein</fullName>
    </submittedName>
</protein>
<organism evidence="1 2">
    <name type="scientific">Halalkalibacter hemicellulosilyticusJCM 9152</name>
    <dbReference type="NCBI Taxonomy" id="1236971"/>
    <lineage>
        <taxon>Bacteria</taxon>
        <taxon>Bacillati</taxon>
        <taxon>Bacillota</taxon>
        <taxon>Bacilli</taxon>
        <taxon>Bacillales</taxon>
        <taxon>Bacillaceae</taxon>
        <taxon>Halalkalibacter</taxon>
    </lineage>
</organism>
<sequence length="83" mass="9455">MNISINRKRTVQEAGDLISTKGNHLYAIIEDKGERFPYHLVCLKTFTIVESYDTLPTNKEIEEDTGEKINGIYDHTDSHISVS</sequence>